<evidence type="ECO:0000313" key="3">
    <source>
        <dbReference type="Proteomes" id="UP000236291"/>
    </source>
</evidence>
<gene>
    <name evidence="2" type="ORF">L195_g059712</name>
</gene>
<evidence type="ECO:0000313" key="2">
    <source>
        <dbReference type="EMBL" id="PNX59484.1"/>
    </source>
</evidence>
<reference evidence="2 3" key="2">
    <citation type="journal article" date="2017" name="Front. Plant Sci.">
        <title>Gene Classification and Mining of Molecular Markers Useful in Red Clover (Trifolium pratense) Breeding.</title>
        <authorList>
            <person name="Istvanek J."/>
            <person name="Dluhosova J."/>
            <person name="Dluhos P."/>
            <person name="Patkova L."/>
            <person name="Nedelnik J."/>
            <person name="Repkova J."/>
        </authorList>
    </citation>
    <scope>NUCLEOTIDE SEQUENCE [LARGE SCALE GENOMIC DNA]</scope>
    <source>
        <strain evidence="3">cv. Tatra</strain>
        <tissue evidence="2">Young leaves</tissue>
    </source>
</reference>
<dbReference type="AlphaFoldDB" id="A0A2K3JZN5"/>
<name>A0A2K3JZN5_TRIPR</name>
<proteinExistence type="predicted"/>
<dbReference type="EMBL" id="ASHM01132238">
    <property type="protein sequence ID" value="PNX59484.1"/>
    <property type="molecule type" value="Genomic_DNA"/>
</dbReference>
<sequence>MEAKIASLEEEMLGVKTTLTAMERNQATLIALFEKSLGKSVRTEEDSVVNDGSPTKLVGEGSVKGSGKSSTNQLRGEALVEFRQSVKKVELSMFDGDDPAGWISRAEVYFRVQET</sequence>
<accession>A0A2K3JZN5</accession>
<organism evidence="2 3">
    <name type="scientific">Trifolium pratense</name>
    <name type="common">Red clover</name>
    <dbReference type="NCBI Taxonomy" id="57577"/>
    <lineage>
        <taxon>Eukaryota</taxon>
        <taxon>Viridiplantae</taxon>
        <taxon>Streptophyta</taxon>
        <taxon>Embryophyta</taxon>
        <taxon>Tracheophyta</taxon>
        <taxon>Spermatophyta</taxon>
        <taxon>Magnoliopsida</taxon>
        <taxon>eudicotyledons</taxon>
        <taxon>Gunneridae</taxon>
        <taxon>Pentapetalae</taxon>
        <taxon>rosids</taxon>
        <taxon>fabids</taxon>
        <taxon>Fabales</taxon>
        <taxon>Fabaceae</taxon>
        <taxon>Papilionoideae</taxon>
        <taxon>50 kb inversion clade</taxon>
        <taxon>NPAAA clade</taxon>
        <taxon>Hologalegina</taxon>
        <taxon>IRL clade</taxon>
        <taxon>Trifolieae</taxon>
        <taxon>Trifolium</taxon>
    </lineage>
</organism>
<dbReference type="Proteomes" id="UP000236291">
    <property type="component" value="Unassembled WGS sequence"/>
</dbReference>
<reference evidence="2 3" key="1">
    <citation type="journal article" date="2014" name="Am. J. Bot.">
        <title>Genome assembly and annotation for red clover (Trifolium pratense; Fabaceae).</title>
        <authorList>
            <person name="Istvanek J."/>
            <person name="Jaros M."/>
            <person name="Krenek A."/>
            <person name="Repkova J."/>
        </authorList>
    </citation>
    <scope>NUCLEOTIDE SEQUENCE [LARGE SCALE GENOMIC DNA]</scope>
    <source>
        <strain evidence="3">cv. Tatra</strain>
        <tissue evidence="2">Young leaves</tissue>
    </source>
</reference>
<dbReference type="ExpressionAtlas" id="A0A2K3JZN5">
    <property type="expression patterns" value="baseline"/>
</dbReference>
<evidence type="ECO:0000256" key="1">
    <source>
        <dbReference type="SAM" id="MobiDB-lite"/>
    </source>
</evidence>
<protein>
    <submittedName>
        <fullName evidence="2">Retrotransposon gag protein</fullName>
    </submittedName>
</protein>
<comment type="caution">
    <text evidence="2">The sequence shown here is derived from an EMBL/GenBank/DDBJ whole genome shotgun (WGS) entry which is preliminary data.</text>
</comment>
<feature type="region of interest" description="Disordered" evidence="1">
    <location>
        <begin position="43"/>
        <end position="72"/>
    </location>
</feature>
<feature type="compositionally biased region" description="Low complexity" evidence="1">
    <location>
        <begin position="58"/>
        <end position="70"/>
    </location>
</feature>
<feature type="non-terminal residue" evidence="2">
    <location>
        <position position="115"/>
    </location>
</feature>